<evidence type="ECO:0000256" key="1">
    <source>
        <dbReference type="ARBA" id="ARBA00005546"/>
    </source>
</evidence>
<comment type="similarity">
    <text evidence="1">Belongs to the CGI121/TPRKB family.</text>
</comment>
<name>A0A166E3X3_9EURY</name>
<comment type="caution">
    <text evidence="2">The sequence shown here is derived from an EMBL/GenBank/DDBJ whole genome shotgun (WGS) entry which is preliminary data.</text>
</comment>
<evidence type="ECO:0000313" key="2">
    <source>
        <dbReference type="EMBL" id="KZX16252.1"/>
    </source>
</evidence>
<dbReference type="InterPro" id="IPR013926">
    <property type="entry name" value="CGI121/TPRKB"/>
</dbReference>
<protein>
    <submittedName>
        <fullName evidence="2">Kinase binding protein CGI-121</fullName>
    </submittedName>
</protein>
<dbReference type="Gene3D" id="3.30.2380.10">
    <property type="entry name" value="CGI121/TPRKB"/>
    <property type="match status" value="1"/>
</dbReference>
<gene>
    <name evidence="2" type="ORF">MBCUT_09880</name>
</gene>
<dbReference type="STRING" id="47311.MBCUT_09880"/>
<dbReference type="RefSeq" id="WP_157082487.1">
    <property type="nucleotide sequence ID" value="NZ_LWMW01000097.1"/>
</dbReference>
<dbReference type="GO" id="GO:0016301">
    <property type="term" value="F:kinase activity"/>
    <property type="evidence" value="ECO:0007669"/>
    <property type="project" value="UniProtKB-KW"/>
</dbReference>
<dbReference type="OrthoDB" id="69587at2157"/>
<dbReference type="SUPFAM" id="SSF143870">
    <property type="entry name" value="PF0523-like"/>
    <property type="match status" value="1"/>
</dbReference>
<dbReference type="Pfam" id="PF08617">
    <property type="entry name" value="CGI-121"/>
    <property type="match status" value="1"/>
</dbReference>
<keyword evidence="3" id="KW-1185">Reference proteome</keyword>
<keyword evidence="2" id="KW-0808">Transferase</keyword>
<dbReference type="NCBIfam" id="NF011465">
    <property type="entry name" value="PRK14886.1-1"/>
    <property type="match status" value="1"/>
</dbReference>
<dbReference type="Proteomes" id="UP000077275">
    <property type="component" value="Unassembled WGS sequence"/>
</dbReference>
<dbReference type="InterPro" id="IPR036504">
    <property type="entry name" value="CGI121/TPRKB_sf"/>
</dbReference>
<sequence length="168" mass="18958">MNIEENIEIAGFKTDIISIQETLETLDKIKNNCCDGCVIQLLNAKGIAGRKHIEHGITHAINAFKRKENLANDLGIEICIRTSAQRQISKALEILGLKEGNMDICVVMINCPDYFLDELSVIFDRDDSVLEKDQLILTELYDISEKELDIFCIEDILIDKTSALIVEM</sequence>
<dbReference type="AlphaFoldDB" id="A0A166E3X3"/>
<reference evidence="2 3" key="1">
    <citation type="submission" date="2016-04" db="EMBL/GenBank/DDBJ databases">
        <title>Genome sequence of Methanobrevibacter cuticularis DSM 11139.</title>
        <authorList>
            <person name="Poehlein A."/>
            <person name="Seedorf H."/>
            <person name="Daniel R."/>
        </authorList>
    </citation>
    <scope>NUCLEOTIDE SEQUENCE [LARGE SCALE GENOMIC DNA]</scope>
    <source>
        <strain evidence="2 3">DSM 11139</strain>
    </source>
</reference>
<dbReference type="EMBL" id="LWMW01000097">
    <property type="protein sequence ID" value="KZX16252.1"/>
    <property type="molecule type" value="Genomic_DNA"/>
</dbReference>
<proteinExistence type="inferred from homology"/>
<organism evidence="2 3">
    <name type="scientific">Methanobrevibacter cuticularis</name>
    <dbReference type="NCBI Taxonomy" id="47311"/>
    <lineage>
        <taxon>Archaea</taxon>
        <taxon>Methanobacteriati</taxon>
        <taxon>Methanobacteriota</taxon>
        <taxon>Methanomada group</taxon>
        <taxon>Methanobacteria</taxon>
        <taxon>Methanobacteriales</taxon>
        <taxon>Methanobacteriaceae</taxon>
        <taxon>Methanobrevibacter</taxon>
    </lineage>
</organism>
<dbReference type="PATRIC" id="fig|47311.3.peg.1090"/>
<keyword evidence="2" id="KW-0418">Kinase</keyword>
<evidence type="ECO:0000313" key="3">
    <source>
        <dbReference type="Proteomes" id="UP000077275"/>
    </source>
</evidence>
<accession>A0A166E3X3</accession>